<keyword evidence="7 8" id="KW-0472">Membrane</keyword>
<feature type="transmembrane region" description="Helical" evidence="9">
    <location>
        <begin position="74"/>
        <end position="95"/>
    </location>
</feature>
<proteinExistence type="inferred from homology"/>
<dbReference type="RefSeq" id="WP_230105332.1">
    <property type="nucleotide sequence ID" value="NZ_AP024845.1"/>
</dbReference>
<reference evidence="11" key="1">
    <citation type="journal article" date="2023" name="Int. J. Syst. Evol. Microbiol.">
        <title>Claveliimonas bilis gen. nov., sp. nov., deoxycholic acid-producing bacteria isolated from human faeces, and reclassification of Sellimonas monacensis Zenner et al. 2021 as Claveliimonas monacensis comb. nov.</title>
        <authorList>
            <person name="Hisatomi A."/>
            <person name="Kastawa N.W.E.P.G."/>
            <person name="Song I."/>
            <person name="Ohkuma M."/>
            <person name="Fukiya S."/>
            <person name="Sakamoto M."/>
        </authorList>
    </citation>
    <scope>NUCLEOTIDE SEQUENCE [LARGE SCALE GENOMIC DNA]</scope>
    <source>
        <strain evidence="11">12BBH14</strain>
    </source>
</reference>
<keyword evidence="3 8" id="KW-0813">Transport</keyword>
<keyword evidence="11" id="KW-1185">Reference proteome</keyword>
<name>A0ABM8I5F5_9FIRM</name>
<keyword evidence="5 9" id="KW-0812">Transmembrane</keyword>
<evidence type="ECO:0000256" key="3">
    <source>
        <dbReference type="ARBA" id="ARBA00022448"/>
    </source>
</evidence>
<dbReference type="PANTHER" id="PTHR38438">
    <property type="entry name" value="RIBOFLAVIN TRANSPORTER RIBU"/>
    <property type="match status" value="1"/>
</dbReference>
<dbReference type="EMBL" id="AP027742">
    <property type="protein sequence ID" value="BDZ78350.1"/>
    <property type="molecule type" value="Genomic_DNA"/>
</dbReference>
<evidence type="ECO:0000256" key="6">
    <source>
        <dbReference type="ARBA" id="ARBA00022989"/>
    </source>
</evidence>
<evidence type="ECO:0000313" key="11">
    <source>
        <dbReference type="Proteomes" id="UP001305815"/>
    </source>
</evidence>
<dbReference type="Gene3D" id="1.10.1760.20">
    <property type="match status" value="1"/>
</dbReference>
<comment type="function">
    <text evidence="8">Probably a riboflavin-binding protein that interacts with the energy-coupling factor (ECF) ABC-transporter complex.</text>
</comment>
<dbReference type="InterPro" id="IPR025720">
    <property type="entry name" value="RibU"/>
</dbReference>
<evidence type="ECO:0000256" key="8">
    <source>
        <dbReference type="PIRNR" id="PIRNR037778"/>
    </source>
</evidence>
<dbReference type="InterPro" id="IPR024529">
    <property type="entry name" value="ECF_trnsprt_substrate-spec"/>
</dbReference>
<protein>
    <recommendedName>
        <fullName evidence="8">Riboflavin transporter</fullName>
    </recommendedName>
</protein>
<feature type="transmembrane region" description="Helical" evidence="9">
    <location>
        <begin position="12"/>
        <end position="35"/>
    </location>
</feature>
<accession>A0ABM8I5F5</accession>
<evidence type="ECO:0000256" key="1">
    <source>
        <dbReference type="ARBA" id="ARBA00004651"/>
    </source>
</evidence>
<dbReference type="PANTHER" id="PTHR38438:SF1">
    <property type="entry name" value="RIBOFLAVIN TRANSPORTER RIBU"/>
    <property type="match status" value="1"/>
</dbReference>
<feature type="transmembrane region" description="Helical" evidence="9">
    <location>
        <begin position="190"/>
        <end position="210"/>
    </location>
</feature>
<evidence type="ECO:0000256" key="9">
    <source>
        <dbReference type="SAM" id="Phobius"/>
    </source>
</evidence>
<keyword evidence="6 9" id="KW-1133">Transmembrane helix</keyword>
<evidence type="ECO:0000256" key="4">
    <source>
        <dbReference type="ARBA" id="ARBA00022475"/>
    </source>
</evidence>
<dbReference type="Pfam" id="PF12822">
    <property type="entry name" value="ECF_trnsprt"/>
    <property type="match status" value="1"/>
</dbReference>
<sequence length="214" mass="23023">MNSKTKKITTIAMLCAVTYVVMVVGRIPVVLFLKYDPSDVIVTLGGLIWGPMTSCIVSVIVASIEMITVSDTGILGCIMNIIQTLSFACTAAVIYKKRHTLSGAVLGLGAGCLAMIVVMLMWNYLVTPLYMGYPREAVAELLIPVFLPFNLLKGGLNASVTFLLYKPVITALRKSGYVAASEKEIRSRHAGMVLLASIIIATCILFILSMNGVL</sequence>
<evidence type="ECO:0000313" key="10">
    <source>
        <dbReference type="EMBL" id="BDZ78350.1"/>
    </source>
</evidence>
<evidence type="ECO:0000256" key="2">
    <source>
        <dbReference type="ARBA" id="ARBA00005540"/>
    </source>
</evidence>
<organism evidence="10 11">
    <name type="scientific">Claveliimonas bilis</name>
    <dbReference type="NCBI Taxonomy" id="3028070"/>
    <lineage>
        <taxon>Bacteria</taxon>
        <taxon>Bacillati</taxon>
        <taxon>Bacillota</taxon>
        <taxon>Clostridia</taxon>
        <taxon>Lachnospirales</taxon>
        <taxon>Lachnospiraceae</taxon>
        <taxon>Claveliimonas</taxon>
    </lineage>
</organism>
<evidence type="ECO:0000256" key="7">
    <source>
        <dbReference type="ARBA" id="ARBA00023136"/>
    </source>
</evidence>
<feature type="transmembrane region" description="Helical" evidence="9">
    <location>
        <begin position="41"/>
        <end position="62"/>
    </location>
</feature>
<dbReference type="PIRSF" id="PIRSF037778">
    <property type="entry name" value="UCP037778_transp_RibU"/>
    <property type="match status" value="1"/>
</dbReference>
<comment type="subcellular location">
    <subcellularLocation>
        <location evidence="1">Cell membrane</location>
        <topology evidence="1">Multi-pass membrane protein</topology>
    </subcellularLocation>
</comment>
<gene>
    <name evidence="10" type="ORF">Lac1_25330</name>
</gene>
<comment type="similarity">
    <text evidence="2 8">Belongs to the prokaryotic riboflavin transporter (P-RFT) (TC 2.A.87) family.</text>
</comment>
<evidence type="ECO:0000256" key="5">
    <source>
        <dbReference type="ARBA" id="ARBA00022692"/>
    </source>
</evidence>
<dbReference type="Proteomes" id="UP001305815">
    <property type="component" value="Chromosome"/>
</dbReference>
<keyword evidence="4 8" id="KW-1003">Cell membrane</keyword>
<feature type="transmembrane region" description="Helical" evidence="9">
    <location>
        <begin position="101"/>
        <end position="125"/>
    </location>
</feature>